<name>A0ABQ0JN34_9VIBR</name>
<dbReference type="Proteomes" id="UP000029223">
    <property type="component" value="Unassembled WGS sequence"/>
</dbReference>
<keyword evidence="2" id="KW-1185">Reference proteome</keyword>
<dbReference type="EMBL" id="BBMS01000085">
    <property type="protein sequence ID" value="GAL30166.1"/>
    <property type="molecule type" value="Genomic_DNA"/>
</dbReference>
<evidence type="ECO:0000313" key="2">
    <source>
        <dbReference type="Proteomes" id="UP000029223"/>
    </source>
</evidence>
<protein>
    <submittedName>
        <fullName evidence="1">1-acyl-sn-glycerol-3-phosphate acyltransferase</fullName>
        <ecNumber evidence="1">2.3.1.51</ecNumber>
    </submittedName>
</protein>
<sequence length="44" mass="4902">MLPPVSVEGYGKEDVRKLANVCREQMVEKLAELDAEVAELNAKK</sequence>
<reference evidence="2" key="2">
    <citation type="submission" date="2014-09" db="EMBL/GenBank/DDBJ databases">
        <authorList>
            <consortium name="NBRP consortium"/>
            <person name="Sawabe T."/>
            <person name="Meirelles P."/>
            <person name="Nakanishi M."/>
            <person name="Sayaka M."/>
            <person name="Hattori M."/>
            <person name="Ohkuma M."/>
        </authorList>
    </citation>
    <scope>NUCLEOTIDE SEQUENCE [LARGE SCALE GENOMIC DNA]</scope>
    <source>
        <strain evidence="2">JCM 19239</strain>
    </source>
</reference>
<proteinExistence type="predicted"/>
<gene>
    <name evidence="1" type="ORF">JCM19239_6020</name>
</gene>
<reference evidence="2" key="1">
    <citation type="submission" date="2014-09" db="EMBL/GenBank/DDBJ databases">
        <title>Vibrio variabilis JCM 19239. (C206) whole genome shotgun sequence.</title>
        <authorList>
            <person name="Sawabe T."/>
            <person name="Meirelles P."/>
            <person name="Nakanishi M."/>
            <person name="Sayaka M."/>
            <person name="Hattori M."/>
            <person name="Ohkuma M."/>
        </authorList>
    </citation>
    <scope>NUCLEOTIDE SEQUENCE [LARGE SCALE GENOMIC DNA]</scope>
    <source>
        <strain evidence="2">JCM 19239</strain>
    </source>
</reference>
<comment type="caution">
    <text evidence="1">The sequence shown here is derived from an EMBL/GenBank/DDBJ whole genome shotgun (WGS) entry which is preliminary data.</text>
</comment>
<keyword evidence="1" id="KW-0808">Transferase</keyword>
<organism evidence="1 2">
    <name type="scientific">Vibrio variabilis</name>
    <dbReference type="NCBI Taxonomy" id="990271"/>
    <lineage>
        <taxon>Bacteria</taxon>
        <taxon>Pseudomonadati</taxon>
        <taxon>Pseudomonadota</taxon>
        <taxon>Gammaproteobacteria</taxon>
        <taxon>Vibrionales</taxon>
        <taxon>Vibrionaceae</taxon>
        <taxon>Vibrio</taxon>
    </lineage>
</organism>
<keyword evidence="1" id="KW-0012">Acyltransferase</keyword>
<dbReference type="EC" id="2.3.1.51" evidence="1"/>
<evidence type="ECO:0000313" key="1">
    <source>
        <dbReference type="EMBL" id="GAL30166.1"/>
    </source>
</evidence>
<accession>A0ABQ0JN34</accession>
<dbReference type="GO" id="GO:0003841">
    <property type="term" value="F:1-acylglycerol-3-phosphate O-acyltransferase activity"/>
    <property type="evidence" value="ECO:0007669"/>
    <property type="project" value="UniProtKB-EC"/>
</dbReference>